<dbReference type="CDD" id="cd07042">
    <property type="entry name" value="STAS_SulP_like_sulfate_transporter"/>
    <property type="match status" value="1"/>
</dbReference>
<dbReference type="Gene3D" id="3.30.750.24">
    <property type="entry name" value="STAS domain"/>
    <property type="match status" value="1"/>
</dbReference>
<feature type="transmembrane region" description="Helical" evidence="5">
    <location>
        <begin position="68"/>
        <end position="89"/>
    </location>
</feature>
<feature type="transmembrane region" description="Helical" evidence="5">
    <location>
        <begin position="165"/>
        <end position="189"/>
    </location>
</feature>
<evidence type="ECO:0000256" key="1">
    <source>
        <dbReference type="ARBA" id="ARBA00004141"/>
    </source>
</evidence>
<dbReference type="Pfam" id="PF00916">
    <property type="entry name" value="Sulfate_transp"/>
    <property type="match status" value="1"/>
</dbReference>
<comment type="subcellular location">
    <subcellularLocation>
        <location evidence="1">Membrane</location>
        <topology evidence="1">Multi-pass membrane protein</topology>
    </subcellularLocation>
</comment>
<dbReference type="RefSeq" id="WP_402698240.1">
    <property type="nucleotide sequence ID" value="NZ_JBIUZV010000001.1"/>
</dbReference>
<accession>A0ABW8ETH6</accession>
<feature type="transmembrane region" description="Helical" evidence="5">
    <location>
        <begin position="196"/>
        <end position="213"/>
    </location>
</feature>
<evidence type="ECO:0000313" key="7">
    <source>
        <dbReference type="EMBL" id="MFJ3044761.1"/>
    </source>
</evidence>
<dbReference type="InterPro" id="IPR002645">
    <property type="entry name" value="STAS_dom"/>
</dbReference>
<evidence type="ECO:0000313" key="8">
    <source>
        <dbReference type="Proteomes" id="UP001617427"/>
    </source>
</evidence>
<evidence type="ECO:0000256" key="2">
    <source>
        <dbReference type="ARBA" id="ARBA00022692"/>
    </source>
</evidence>
<feature type="transmembrane region" description="Helical" evidence="5">
    <location>
        <begin position="375"/>
        <end position="405"/>
    </location>
</feature>
<proteinExistence type="predicted"/>
<feature type="transmembrane region" description="Helical" evidence="5">
    <location>
        <begin position="243"/>
        <end position="261"/>
    </location>
</feature>
<name>A0ABW8ETH6_9BURK</name>
<comment type="caution">
    <text evidence="7">The sequence shown here is derived from an EMBL/GenBank/DDBJ whole genome shotgun (WGS) entry which is preliminary data.</text>
</comment>
<dbReference type="Pfam" id="PF01740">
    <property type="entry name" value="STAS"/>
    <property type="match status" value="1"/>
</dbReference>
<feature type="transmembrane region" description="Helical" evidence="5">
    <location>
        <begin position="127"/>
        <end position="145"/>
    </location>
</feature>
<protein>
    <submittedName>
        <fullName evidence="7">SulP family inorganic anion transporter</fullName>
    </submittedName>
</protein>
<dbReference type="InterPro" id="IPR036513">
    <property type="entry name" value="STAS_dom_sf"/>
</dbReference>
<feature type="domain" description="STAS" evidence="6">
    <location>
        <begin position="430"/>
        <end position="545"/>
    </location>
</feature>
<feature type="transmembrane region" description="Helical" evidence="5">
    <location>
        <begin position="45"/>
        <end position="61"/>
    </location>
</feature>
<gene>
    <name evidence="7" type="ORF">ACIPEN_02915</name>
</gene>
<evidence type="ECO:0000256" key="5">
    <source>
        <dbReference type="SAM" id="Phobius"/>
    </source>
</evidence>
<keyword evidence="4 5" id="KW-0472">Membrane</keyword>
<dbReference type="PANTHER" id="PTHR11814">
    <property type="entry name" value="SULFATE TRANSPORTER"/>
    <property type="match status" value="1"/>
</dbReference>
<dbReference type="EMBL" id="JBIUZV010000001">
    <property type="protein sequence ID" value="MFJ3044761.1"/>
    <property type="molecule type" value="Genomic_DNA"/>
</dbReference>
<feature type="transmembrane region" description="Helical" evidence="5">
    <location>
        <begin position="282"/>
        <end position="307"/>
    </location>
</feature>
<evidence type="ECO:0000259" key="6">
    <source>
        <dbReference type="PROSITE" id="PS50801"/>
    </source>
</evidence>
<feature type="transmembrane region" description="Helical" evidence="5">
    <location>
        <begin position="319"/>
        <end position="339"/>
    </location>
</feature>
<feature type="transmembrane region" description="Helical" evidence="5">
    <location>
        <begin position="95"/>
        <end position="115"/>
    </location>
</feature>
<organism evidence="7 8">
    <name type="scientific">Herbaspirillum chlorophenolicum</name>
    <dbReference type="NCBI Taxonomy" id="211589"/>
    <lineage>
        <taxon>Bacteria</taxon>
        <taxon>Pseudomonadati</taxon>
        <taxon>Pseudomonadota</taxon>
        <taxon>Betaproteobacteria</taxon>
        <taxon>Burkholderiales</taxon>
        <taxon>Oxalobacteraceae</taxon>
        <taxon>Herbaspirillum</taxon>
    </lineage>
</organism>
<dbReference type="PROSITE" id="PS50801">
    <property type="entry name" value="STAS"/>
    <property type="match status" value="1"/>
</dbReference>
<evidence type="ECO:0000256" key="4">
    <source>
        <dbReference type="ARBA" id="ARBA00023136"/>
    </source>
</evidence>
<dbReference type="InterPro" id="IPR011547">
    <property type="entry name" value="SLC26A/SulP_dom"/>
</dbReference>
<dbReference type="InterPro" id="IPR001902">
    <property type="entry name" value="SLC26A/SulP_fam"/>
</dbReference>
<evidence type="ECO:0000256" key="3">
    <source>
        <dbReference type="ARBA" id="ARBA00022989"/>
    </source>
</evidence>
<dbReference type="SUPFAM" id="SSF52091">
    <property type="entry name" value="SpoIIaa-like"/>
    <property type="match status" value="1"/>
</dbReference>
<dbReference type="Proteomes" id="UP001617427">
    <property type="component" value="Unassembled WGS sequence"/>
</dbReference>
<keyword evidence="2 5" id="KW-0812">Transmembrane</keyword>
<keyword evidence="3 5" id="KW-1133">Transmembrane helix</keyword>
<reference evidence="7 8" key="1">
    <citation type="submission" date="2024-10" db="EMBL/GenBank/DDBJ databases">
        <title>The Natural Products Discovery Center: Release of the First 8490 Sequenced Strains for Exploring Actinobacteria Biosynthetic Diversity.</title>
        <authorList>
            <person name="Kalkreuter E."/>
            <person name="Kautsar S.A."/>
            <person name="Yang D."/>
            <person name="Bader C.D."/>
            <person name="Teijaro C.N."/>
            <person name="Fluegel L."/>
            <person name="Davis C.M."/>
            <person name="Simpson J.R."/>
            <person name="Lauterbach L."/>
            <person name="Steele A.D."/>
            <person name="Gui C."/>
            <person name="Meng S."/>
            <person name="Li G."/>
            <person name="Viehrig K."/>
            <person name="Ye F."/>
            <person name="Su P."/>
            <person name="Kiefer A.F."/>
            <person name="Nichols A."/>
            <person name="Cepeda A.J."/>
            <person name="Yan W."/>
            <person name="Fan B."/>
            <person name="Jiang Y."/>
            <person name="Adhikari A."/>
            <person name="Zheng C.-J."/>
            <person name="Schuster L."/>
            <person name="Cowan T.M."/>
            <person name="Smanski M.J."/>
            <person name="Chevrette M.G."/>
            <person name="De Carvalho L.P.S."/>
            <person name="Shen B."/>
        </authorList>
    </citation>
    <scope>NUCLEOTIDE SEQUENCE [LARGE SCALE GENOMIC DNA]</scope>
    <source>
        <strain evidence="7 8">NPDC087045</strain>
    </source>
</reference>
<sequence>MRISAASTGTAGGNRAGDLLAGLSLAGLLLPEAVAYSSIANLPPHMGIIALLAGLACYALLGSSRFAIVSATSSSAAVLAAATATMAIGDPAHRVVLAAGLVLLTGVFFLVAGMARMGNITDFIAKPVMRGFTFGLAIVIIVKQLPKVFGVHPQHGELMPLVAELFGQVGAWNPVAVAVGAIALALLFLLARLKSVPGAMIVIALGIAASRWLDLSHYGVGLVGPIVLQRPALTWPQLARADWIQLAELAVAMVMILYAESYGSIRSFAMKHGDTVEPNRDLLALGAANVFSGLLQGIPVGAGYSATSANEAAGATSRWAGAIAAIAVFIVVMALLPWVALTPEPVLAAIVIHAVSHTLKPATLRPYFQWRRDRLVVVAAVFGVLLLGVLDGLMAAIGISILMLLRRLADSRLSILGQLGQGHDFVRIDLHPEARPVAGILILRPEEPLFFANAEKILGQARRHINDAAQPVRAIILSLEESPDLDSSSLEALRDFAGFVHAGGKILLLARLKNSVQDILKRADVAGLPPSAIMDLSVDDAVAAVAAIQEAS</sequence>
<keyword evidence="8" id="KW-1185">Reference proteome</keyword>